<accession>A0A6J5GSG6</accession>
<proteinExistence type="predicted"/>
<dbReference type="Proteomes" id="UP000494252">
    <property type="component" value="Unassembled WGS sequence"/>
</dbReference>
<dbReference type="EMBL" id="CADIKI010000020">
    <property type="protein sequence ID" value="CAB3804600.1"/>
    <property type="molecule type" value="Genomic_DNA"/>
</dbReference>
<organism evidence="1 2">
    <name type="scientific">Paraburkholderia fynbosensis</name>
    <dbReference type="NCBI Taxonomy" id="1200993"/>
    <lineage>
        <taxon>Bacteria</taxon>
        <taxon>Pseudomonadati</taxon>
        <taxon>Pseudomonadota</taxon>
        <taxon>Betaproteobacteria</taxon>
        <taxon>Burkholderiales</taxon>
        <taxon>Burkholderiaceae</taxon>
        <taxon>Paraburkholderia</taxon>
    </lineage>
</organism>
<keyword evidence="2" id="KW-1185">Reference proteome</keyword>
<gene>
    <name evidence="1" type="ORF">LMG27177_05697</name>
</gene>
<name>A0A6J5GSG6_9BURK</name>
<reference evidence="1 2" key="1">
    <citation type="submission" date="2020-04" db="EMBL/GenBank/DDBJ databases">
        <authorList>
            <person name="De Canck E."/>
        </authorList>
    </citation>
    <scope>NUCLEOTIDE SEQUENCE [LARGE SCALE GENOMIC DNA]</scope>
    <source>
        <strain evidence="1 2">LMG 27177</strain>
    </source>
</reference>
<evidence type="ECO:0000313" key="2">
    <source>
        <dbReference type="Proteomes" id="UP000494252"/>
    </source>
</evidence>
<evidence type="ECO:0000313" key="1">
    <source>
        <dbReference type="EMBL" id="CAB3804600.1"/>
    </source>
</evidence>
<sequence length="45" mass="4897">MLIIPFMLNPLLQKHLSRVSTGNLFPVAVQYASRPLGVPHAGLAK</sequence>
<dbReference type="AlphaFoldDB" id="A0A6J5GSG6"/>
<protein>
    <submittedName>
        <fullName evidence="1">Uncharacterized protein</fullName>
    </submittedName>
</protein>